<dbReference type="PROSITE" id="PS50290">
    <property type="entry name" value="PI3_4_KINASE_3"/>
    <property type="match status" value="1"/>
</dbReference>
<gene>
    <name evidence="11" type="primary">THOC2</name>
</gene>
<dbReference type="GO" id="GO:0005524">
    <property type="term" value="F:ATP binding"/>
    <property type="evidence" value="ECO:0007669"/>
    <property type="project" value="UniProtKB-KW"/>
</dbReference>
<dbReference type="STRING" id="8154.ENSACLP00000008256"/>
<dbReference type="SUPFAM" id="SSF48371">
    <property type="entry name" value="ARM repeat"/>
    <property type="match status" value="1"/>
</dbReference>
<evidence type="ECO:0008006" key="13">
    <source>
        <dbReference type="Google" id="ProtNLM"/>
    </source>
</evidence>
<dbReference type="Pfam" id="PF00454">
    <property type="entry name" value="PI3_PI4_kinase"/>
    <property type="match status" value="1"/>
</dbReference>
<reference evidence="11" key="2">
    <citation type="submission" date="2025-08" db="UniProtKB">
        <authorList>
            <consortium name="Ensembl"/>
        </authorList>
    </citation>
    <scope>IDENTIFICATION</scope>
</reference>
<dbReference type="SUPFAM" id="SSF49562">
    <property type="entry name" value="C2 domain (Calcium/lipid-binding domain, CaLB)"/>
    <property type="match status" value="1"/>
</dbReference>
<keyword evidence="4" id="KW-0418">Kinase</keyword>
<dbReference type="InterPro" id="IPR000403">
    <property type="entry name" value="PI3/4_kinase_cat_dom"/>
</dbReference>
<evidence type="ECO:0000256" key="5">
    <source>
        <dbReference type="ARBA" id="ARBA00022840"/>
    </source>
</evidence>
<protein>
    <recommendedName>
        <fullName evidence="13">Phosphatidylinositol-4-phosphate 3-kinase catalytic subunit type 2 gamma</fullName>
    </recommendedName>
</protein>
<keyword evidence="3" id="KW-0547">Nucleotide-binding</keyword>
<proteinExistence type="inferred from homology"/>
<dbReference type="InterPro" id="IPR042236">
    <property type="entry name" value="PI3K_accessory_sf"/>
</dbReference>
<evidence type="ECO:0000256" key="3">
    <source>
        <dbReference type="ARBA" id="ARBA00022741"/>
    </source>
</evidence>
<dbReference type="InterPro" id="IPR001263">
    <property type="entry name" value="PI3K_accessory_dom"/>
</dbReference>
<dbReference type="FunFam" id="1.10.1070.11:FF:000001">
    <property type="entry name" value="Phosphatidylinositol 4,5-bisphosphate 3-kinase catalytic subunit"/>
    <property type="match status" value="1"/>
</dbReference>
<dbReference type="GO" id="GO:0016477">
    <property type="term" value="P:cell migration"/>
    <property type="evidence" value="ECO:0007669"/>
    <property type="project" value="TreeGrafter"/>
</dbReference>
<dbReference type="Ensembl" id="ENSACLT00000008446.2">
    <property type="protein sequence ID" value="ENSACLP00000008256.2"/>
    <property type="gene ID" value="ENSACLG00000005603.2"/>
</dbReference>
<comment type="similarity">
    <text evidence="1">Belongs to the PI3/PI4-kinase family. Type III PI4K subfamily.</text>
</comment>
<evidence type="ECO:0000313" key="12">
    <source>
        <dbReference type="Proteomes" id="UP000265100"/>
    </source>
</evidence>
<dbReference type="PROSITE" id="PS00916">
    <property type="entry name" value="PI3_4_KINASE_2"/>
    <property type="match status" value="1"/>
</dbReference>
<dbReference type="GO" id="GO:0005942">
    <property type="term" value="C:phosphatidylinositol 3-kinase complex"/>
    <property type="evidence" value="ECO:0007669"/>
    <property type="project" value="TreeGrafter"/>
</dbReference>
<dbReference type="PROSITE" id="PS00915">
    <property type="entry name" value="PI3_4_KINASE_1"/>
    <property type="match status" value="1"/>
</dbReference>
<dbReference type="GeneTree" id="ENSGT00940000159982"/>
<evidence type="ECO:0000259" key="10">
    <source>
        <dbReference type="PROSITE" id="PS51547"/>
    </source>
</evidence>
<dbReference type="PANTHER" id="PTHR10048:SF29">
    <property type="entry name" value="PHOSPHATIDYLINOSITOL 3-KINASE C2 DOMAIN-CONTAINING SUBUNIT GAMMA"/>
    <property type="match status" value="1"/>
</dbReference>
<evidence type="ECO:0000259" key="8">
    <source>
        <dbReference type="PROSITE" id="PS50290"/>
    </source>
</evidence>
<evidence type="ECO:0000256" key="1">
    <source>
        <dbReference type="ARBA" id="ARBA00006209"/>
    </source>
</evidence>
<dbReference type="Gene3D" id="1.10.1070.11">
    <property type="entry name" value="Phosphatidylinositol 3-/4-kinase, catalytic domain"/>
    <property type="match status" value="1"/>
</dbReference>
<keyword evidence="12" id="KW-1185">Reference proteome</keyword>
<evidence type="ECO:0000256" key="4">
    <source>
        <dbReference type="ARBA" id="ARBA00022777"/>
    </source>
</evidence>
<organism evidence="11 12">
    <name type="scientific">Astatotilapia calliptera</name>
    <name type="common">Eastern happy</name>
    <name type="synonym">Chromis callipterus</name>
    <dbReference type="NCBI Taxonomy" id="8154"/>
    <lineage>
        <taxon>Eukaryota</taxon>
        <taxon>Metazoa</taxon>
        <taxon>Chordata</taxon>
        <taxon>Craniata</taxon>
        <taxon>Vertebrata</taxon>
        <taxon>Euteleostomi</taxon>
        <taxon>Actinopterygii</taxon>
        <taxon>Neopterygii</taxon>
        <taxon>Teleostei</taxon>
        <taxon>Neoteleostei</taxon>
        <taxon>Acanthomorphata</taxon>
        <taxon>Ovalentaria</taxon>
        <taxon>Cichlomorphae</taxon>
        <taxon>Cichliformes</taxon>
        <taxon>Cichlidae</taxon>
        <taxon>African cichlids</taxon>
        <taxon>Pseudocrenilabrinae</taxon>
        <taxon>Haplochromini</taxon>
        <taxon>Astatotilapia</taxon>
    </lineage>
</organism>
<comment type="catalytic activity">
    <reaction evidence="6">
        <text>a 1,2-diacyl-sn-glycero-3-phospho-(1D-myo-inositol) + ATP = a 1,2-diacyl-sn-glycero-3-phospho-(1D-myo-inositol-3-phosphate) + ADP + H(+)</text>
        <dbReference type="Rhea" id="RHEA:12709"/>
        <dbReference type="ChEBI" id="CHEBI:15378"/>
        <dbReference type="ChEBI" id="CHEBI:30616"/>
        <dbReference type="ChEBI" id="CHEBI:57880"/>
        <dbReference type="ChEBI" id="CHEBI:58088"/>
        <dbReference type="ChEBI" id="CHEBI:456216"/>
        <dbReference type="EC" id="2.7.1.137"/>
    </reaction>
    <physiologicalReaction direction="left-to-right" evidence="6">
        <dbReference type="Rhea" id="RHEA:12710"/>
    </physiologicalReaction>
</comment>
<comment type="catalytic activity">
    <reaction evidence="7">
        <text>a 1,2-diacyl-sn-glycero-3-phospho-(1D-myo-inositol 4-phosphate) + ATP = a 1,2-diacyl-sn-glycero-3-phospho-(1D-myo-inositol-3,4-bisphosphate) + ADP + H(+)</text>
        <dbReference type="Rhea" id="RHEA:18373"/>
        <dbReference type="ChEBI" id="CHEBI:15378"/>
        <dbReference type="ChEBI" id="CHEBI:30616"/>
        <dbReference type="ChEBI" id="CHEBI:57658"/>
        <dbReference type="ChEBI" id="CHEBI:58178"/>
        <dbReference type="ChEBI" id="CHEBI:456216"/>
        <dbReference type="EC" id="2.7.1.154"/>
    </reaction>
    <physiologicalReaction direction="left-to-right" evidence="7">
        <dbReference type="Rhea" id="RHEA:18374"/>
    </physiologicalReaction>
</comment>
<sequence length="852" mass="97164">MFIICAPAMLILHEALQKLLQVFFENFQSDFSAPKVTSSLQICDVDHNRDILQLKVAALYKLQPIWVDMIVFPVSINQLPYESMLTFRLKGSKKGKTAELLSWAVLPLYSDSHRQATGVIMHVSNTGQLCPLLIKKQNDTTFLDSLSSYLFPQLQFQDQVEWEYKRPIALPGSILFTQACEELQKKMLEVSKKHCLCFLTENEKAFLWTKRHSSDKQSTFLHLLLGGVSHWYPENLTEIYTILENWAIYLPEEALFLLSDSFHDQTVRQTAVQYFEQIPDGDLEVYLPQLVQALKNEWKLDGPLVMLLLERSLRNIQYNVRLLEDARNDQHYQSWFSKIHAALLQCCGQALREELQRETKLMAVLVQVASGIRSTDKARRKSTLKKTGWRIEDFFKDGISCCLPLDPAVCVNGVKLEACKVHSSFAAPLGIPFICIDPLAKNYNVICKTGDDLRQDMLVLQIVRAMDRVWLQEGLDLQMITYKCISTGQARGLVEVIPEAVTLAKIHKEWGLGGSLREDTLEKWFHMFNRTKEDYEKAVMNFLHSCAGWCVATFILGICDRHNDNIMLKKSGHMFHIDFGKIMGNAQMFGGVKRDRSPFIFTSEMHHFITGGGQKPQRLHRFVELCCEAYNIIRQRSALILSLLELMLHAGMPELKDSNDLQYVQNNLRPHDTDLEATSFFTKKIKESMDCVAVKFNFLAHNIAQPKTKGTLPRESAPAPASNIQEAVILGYSAKGKDVVSLQLHFGLKEQPQVQLYITYVNYKLSVMIKHLKNIVSFIYSYYCPAAFSKSKVTKVSPSYSQVEYTSVTQLNGIVLEVVVKSKKAFVAATNIKLDEKLLNQELWFPLGNSAI</sequence>
<dbReference type="GO" id="GO:0005886">
    <property type="term" value="C:plasma membrane"/>
    <property type="evidence" value="ECO:0007669"/>
    <property type="project" value="TreeGrafter"/>
</dbReference>
<dbReference type="Proteomes" id="UP000265100">
    <property type="component" value="Chromosome 7"/>
</dbReference>
<evidence type="ECO:0000256" key="6">
    <source>
        <dbReference type="ARBA" id="ARBA00023985"/>
    </source>
</evidence>
<dbReference type="InterPro" id="IPR002420">
    <property type="entry name" value="PI3K-type_C2_dom"/>
</dbReference>
<feature type="domain" description="C2 PI3K-type" evidence="10">
    <location>
        <begin position="13"/>
        <end position="177"/>
    </location>
</feature>
<dbReference type="GO" id="GO:0048015">
    <property type="term" value="P:phosphatidylinositol-mediated signaling"/>
    <property type="evidence" value="ECO:0007669"/>
    <property type="project" value="TreeGrafter"/>
</dbReference>
<dbReference type="Gene3D" id="3.30.1010.10">
    <property type="entry name" value="Phosphatidylinositol 3-kinase Catalytic Subunit, Chain A, domain 4"/>
    <property type="match status" value="1"/>
</dbReference>
<feature type="domain" description="PI3K/PI4K catalytic" evidence="8">
    <location>
        <begin position="415"/>
        <end position="693"/>
    </location>
</feature>
<feature type="domain" description="PIK helical" evidence="9">
    <location>
        <begin position="173"/>
        <end position="350"/>
    </location>
</feature>
<dbReference type="GO" id="GO:0016303">
    <property type="term" value="F:1-phosphatidylinositol-3-kinase activity"/>
    <property type="evidence" value="ECO:0007669"/>
    <property type="project" value="UniProtKB-EC"/>
</dbReference>
<dbReference type="InterPro" id="IPR015433">
    <property type="entry name" value="PI3/4_kinase"/>
</dbReference>
<dbReference type="GO" id="GO:0005737">
    <property type="term" value="C:cytoplasm"/>
    <property type="evidence" value="ECO:0007669"/>
    <property type="project" value="TreeGrafter"/>
</dbReference>
<name>A0A3P8NTZ6_ASTCA</name>
<reference evidence="11" key="1">
    <citation type="submission" date="2018-05" db="EMBL/GenBank/DDBJ databases">
        <authorList>
            <person name="Datahose"/>
        </authorList>
    </citation>
    <scope>NUCLEOTIDE SEQUENCE</scope>
</reference>
<dbReference type="SMART" id="SM00146">
    <property type="entry name" value="PI3Kc"/>
    <property type="match status" value="1"/>
</dbReference>
<dbReference type="FunFam" id="3.30.1010.10:FF:000001">
    <property type="entry name" value="Phosphatidylinositol 4-phosphate 3-kinase C2 domain-containing subunit beta"/>
    <property type="match status" value="1"/>
</dbReference>
<accession>A0A3P8NTZ6</accession>
<reference evidence="11" key="3">
    <citation type="submission" date="2025-09" db="UniProtKB">
        <authorList>
            <consortium name="Ensembl"/>
        </authorList>
    </citation>
    <scope>IDENTIFICATION</scope>
</reference>
<dbReference type="InterPro" id="IPR035892">
    <property type="entry name" value="C2_domain_sf"/>
</dbReference>
<keyword evidence="2" id="KW-0808">Transferase</keyword>
<dbReference type="PROSITE" id="PS51545">
    <property type="entry name" value="PIK_HELICAL"/>
    <property type="match status" value="1"/>
</dbReference>
<dbReference type="SMART" id="SM00145">
    <property type="entry name" value="PI3Ka"/>
    <property type="match status" value="1"/>
</dbReference>
<evidence type="ECO:0000256" key="7">
    <source>
        <dbReference type="ARBA" id="ARBA00029297"/>
    </source>
</evidence>
<dbReference type="Bgee" id="ENSACLG00000005603">
    <property type="expression patterns" value="Expressed in anal fin and 4 other cell types or tissues"/>
</dbReference>
<dbReference type="InterPro" id="IPR018936">
    <property type="entry name" value="PI3/4_kinase_CS"/>
</dbReference>
<dbReference type="InterPro" id="IPR016024">
    <property type="entry name" value="ARM-type_fold"/>
</dbReference>
<dbReference type="Pfam" id="PF00613">
    <property type="entry name" value="PI3Ka"/>
    <property type="match status" value="1"/>
</dbReference>
<keyword evidence="5" id="KW-0067">ATP-binding</keyword>
<dbReference type="GO" id="GO:0043491">
    <property type="term" value="P:phosphatidylinositol 3-kinase/protein kinase B signal transduction"/>
    <property type="evidence" value="ECO:0007669"/>
    <property type="project" value="TreeGrafter"/>
</dbReference>
<dbReference type="InterPro" id="IPR011009">
    <property type="entry name" value="Kinase-like_dom_sf"/>
</dbReference>
<dbReference type="PROSITE" id="PS51547">
    <property type="entry name" value="C2_PI3K"/>
    <property type="match status" value="1"/>
</dbReference>
<evidence type="ECO:0000259" key="9">
    <source>
        <dbReference type="PROSITE" id="PS51545"/>
    </source>
</evidence>
<dbReference type="PANTHER" id="PTHR10048">
    <property type="entry name" value="PHOSPHATIDYLINOSITOL KINASE"/>
    <property type="match status" value="1"/>
</dbReference>
<dbReference type="Gene3D" id="1.25.40.70">
    <property type="entry name" value="Phosphatidylinositol 3-kinase, accessory domain (PIK)"/>
    <property type="match status" value="1"/>
</dbReference>
<dbReference type="InterPro" id="IPR036940">
    <property type="entry name" value="PI3/4_kinase_cat_sf"/>
</dbReference>
<evidence type="ECO:0000256" key="2">
    <source>
        <dbReference type="ARBA" id="ARBA00022679"/>
    </source>
</evidence>
<dbReference type="AlphaFoldDB" id="A0A3P8NTZ6"/>
<dbReference type="SUPFAM" id="SSF56112">
    <property type="entry name" value="Protein kinase-like (PK-like)"/>
    <property type="match status" value="1"/>
</dbReference>
<dbReference type="GO" id="GO:0035005">
    <property type="term" value="F:1-phosphatidylinositol-4-phosphate 3-kinase activity"/>
    <property type="evidence" value="ECO:0007669"/>
    <property type="project" value="UniProtKB-EC"/>
</dbReference>
<evidence type="ECO:0000313" key="11">
    <source>
        <dbReference type="Ensembl" id="ENSACLP00000008256.2"/>
    </source>
</evidence>